<keyword evidence="4 7" id="KW-0812">Transmembrane</keyword>
<dbReference type="Gene3D" id="1.10.3720.10">
    <property type="entry name" value="MetI-like"/>
    <property type="match status" value="1"/>
</dbReference>
<dbReference type="PROSITE" id="PS50928">
    <property type="entry name" value="ABC_TM1"/>
    <property type="match status" value="1"/>
</dbReference>
<dbReference type="InterPro" id="IPR035906">
    <property type="entry name" value="MetI-like_sf"/>
</dbReference>
<comment type="subcellular location">
    <subcellularLocation>
        <location evidence="1 7">Cell membrane</location>
        <topology evidence="1 7">Multi-pass membrane protein</topology>
    </subcellularLocation>
</comment>
<evidence type="ECO:0000313" key="10">
    <source>
        <dbReference type="EMBL" id="RVW07800.1"/>
    </source>
</evidence>
<dbReference type="PANTHER" id="PTHR30151">
    <property type="entry name" value="ALKANE SULFONATE ABC TRANSPORTER-RELATED, MEMBRANE SUBUNIT"/>
    <property type="match status" value="1"/>
</dbReference>
<dbReference type="CDD" id="cd06261">
    <property type="entry name" value="TM_PBP2"/>
    <property type="match status" value="1"/>
</dbReference>
<dbReference type="SUPFAM" id="SSF161098">
    <property type="entry name" value="MetI-like"/>
    <property type="match status" value="1"/>
</dbReference>
<evidence type="ECO:0000256" key="4">
    <source>
        <dbReference type="ARBA" id="ARBA00022692"/>
    </source>
</evidence>
<evidence type="ECO:0000256" key="1">
    <source>
        <dbReference type="ARBA" id="ARBA00004651"/>
    </source>
</evidence>
<feature type="region of interest" description="Disordered" evidence="8">
    <location>
        <begin position="1"/>
        <end position="36"/>
    </location>
</feature>
<dbReference type="GO" id="GO:0055085">
    <property type="term" value="P:transmembrane transport"/>
    <property type="evidence" value="ECO:0007669"/>
    <property type="project" value="InterPro"/>
</dbReference>
<gene>
    <name evidence="10" type="ORF">EGT67_20440</name>
</gene>
<evidence type="ECO:0000256" key="7">
    <source>
        <dbReference type="RuleBase" id="RU363032"/>
    </source>
</evidence>
<dbReference type="PANTHER" id="PTHR30151:SF20">
    <property type="entry name" value="ABC TRANSPORTER PERMEASE PROTEIN HI_0355-RELATED"/>
    <property type="match status" value="1"/>
</dbReference>
<feature type="transmembrane region" description="Helical" evidence="7">
    <location>
        <begin position="108"/>
        <end position="126"/>
    </location>
</feature>
<dbReference type="RefSeq" id="WP_127917922.1">
    <property type="nucleotide sequence ID" value="NZ_RKLP01000011.1"/>
</dbReference>
<feature type="domain" description="ABC transmembrane type-1" evidence="9">
    <location>
        <begin position="100"/>
        <end position="280"/>
    </location>
</feature>
<feature type="transmembrane region" description="Helical" evidence="7">
    <location>
        <begin position="206"/>
        <end position="237"/>
    </location>
</feature>
<dbReference type="AlphaFoldDB" id="A0A438BA04"/>
<name>A0A438BA04_9NOCA</name>
<keyword evidence="5 7" id="KW-1133">Transmembrane helix</keyword>
<evidence type="ECO:0000256" key="5">
    <source>
        <dbReference type="ARBA" id="ARBA00022989"/>
    </source>
</evidence>
<sequence length="292" mass="31793">MTTSTQARDERPAAAGSADGTPQPAALEPKRRQRHPARRWLSKRNIMVVAIQLVLFGGFLALWETAVRRGWGNETFYSKPSAIWDQLVTYLSSSEIVADSITTISETLLGFGLGAALGIPVGLLLGRYMTFRAVSMPFLTALNALPRVALAPMFILWFGIGPESKVYLVASVVFFIVMIATESGIRTIDPDFIMMGRAIGSTERGIFLSIVLPASVPSLFSGLKLGAVYALLAAILGEMLAADHGWGRKIALESQSFQPGAVFATLVVIVVFALMFNGLMSAVERWLLRWQR</sequence>
<comment type="similarity">
    <text evidence="7">Belongs to the binding-protein-dependent transport system permease family.</text>
</comment>
<keyword evidence="2 7" id="KW-0813">Transport</keyword>
<feature type="transmembrane region" description="Helical" evidence="7">
    <location>
        <begin position="46"/>
        <end position="63"/>
    </location>
</feature>
<feature type="transmembrane region" description="Helical" evidence="7">
    <location>
        <begin position="166"/>
        <end position="185"/>
    </location>
</feature>
<keyword evidence="11" id="KW-1185">Reference proteome</keyword>
<comment type="caution">
    <text evidence="10">The sequence shown here is derived from an EMBL/GenBank/DDBJ whole genome shotgun (WGS) entry which is preliminary data.</text>
</comment>
<evidence type="ECO:0000259" key="9">
    <source>
        <dbReference type="PROSITE" id="PS50928"/>
    </source>
</evidence>
<keyword evidence="3" id="KW-1003">Cell membrane</keyword>
<evidence type="ECO:0000256" key="2">
    <source>
        <dbReference type="ARBA" id="ARBA00022448"/>
    </source>
</evidence>
<evidence type="ECO:0000313" key="11">
    <source>
        <dbReference type="Proteomes" id="UP000286208"/>
    </source>
</evidence>
<dbReference type="Proteomes" id="UP000286208">
    <property type="component" value="Unassembled WGS sequence"/>
</dbReference>
<dbReference type="EMBL" id="RKLP01000011">
    <property type="protein sequence ID" value="RVW07800.1"/>
    <property type="molecule type" value="Genomic_DNA"/>
</dbReference>
<dbReference type="InterPro" id="IPR000515">
    <property type="entry name" value="MetI-like"/>
</dbReference>
<proteinExistence type="inferred from homology"/>
<organism evidence="10 11">
    <name type="scientific">Prescottella agglutinans</name>
    <dbReference type="NCBI Taxonomy" id="1644129"/>
    <lineage>
        <taxon>Bacteria</taxon>
        <taxon>Bacillati</taxon>
        <taxon>Actinomycetota</taxon>
        <taxon>Actinomycetes</taxon>
        <taxon>Mycobacteriales</taxon>
        <taxon>Nocardiaceae</taxon>
        <taxon>Prescottella</taxon>
    </lineage>
</organism>
<evidence type="ECO:0000256" key="3">
    <source>
        <dbReference type="ARBA" id="ARBA00022475"/>
    </source>
</evidence>
<dbReference type="GO" id="GO:0005886">
    <property type="term" value="C:plasma membrane"/>
    <property type="evidence" value="ECO:0007669"/>
    <property type="project" value="UniProtKB-SubCell"/>
</dbReference>
<feature type="transmembrane region" description="Helical" evidence="7">
    <location>
        <begin position="257"/>
        <end position="283"/>
    </location>
</feature>
<dbReference type="OrthoDB" id="7274389at2"/>
<evidence type="ECO:0000256" key="6">
    <source>
        <dbReference type="ARBA" id="ARBA00023136"/>
    </source>
</evidence>
<protein>
    <submittedName>
        <fullName evidence="10">ABC transporter permease</fullName>
    </submittedName>
</protein>
<evidence type="ECO:0000256" key="8">
    <source>
        <dbReference type="SAM" id="MobiDB-lite"/>
    </source>
</evidence>
<feature type="transmembrane region" description="Helical" evidence="7">
    <location>
        <begin position="138"/>
        <end position="160"/>
    </location>
</feature>
<dbReference type="Pfam" id="PF00528">
    <property type="entry name" value="BPD_transp_1"/>
    <property type="match status" value="1"/>
</dbReference>
<keyword evidence="6 7" id="KW-0472">Membrane</keyword>
<reference evidence="10 11" key="1">
    <citation type="submission" date="2018-11" db="EMBL/GenBank/DDBJ databases">
        <title>Rhodococcus spongicola sp. nov. and Rhodococcus xishaensis sp. nov. from marine sponges.</title>
        <authorList>
            <person name="Li L."/>
            <person name="Lin H.W."/>
        </authorList>
    </citation>
    <scope>NUCLEOTIDE SEQUENCE [LARGE SCALE GENOMIC DNA]</scope>
    <source>
        <strain evidence="10 11">CCTCC AB2014297</strain>
    </source>
</reference>
<accession>A0A438BA04</accession>